<dbReference type="PANTHER" id="PTHR33619:SF3">
    <property type="entry name" value="POLYSACCHARIDE EXPORT PROTEIN GFCE-RELATED"/>
    <property type="match status" value="1"/>
</dbReference>
<keyword evidence="13" id="KW-0998">Cell outer membrane</keyword>
<keyword evidence="10" id="KW-0626">Porin</keyword>
<dbReference type="Gene3D" id="3.30.1950.10">
    <property type="entry name" value="wza like domain"/>
    <property type="match status" value="1"/>
</dbReference>
<comment type="caution">
    <text evidence="17">The sequence shown here is derived from an EMBL/GenBank/DDBJ whole genome shotgun (WGS) entry which is preliminary data.</text>
</comment>
<evidence type="ECO:0000259" key="15">
    <source>
        <dbReference type="Pfam" id="PF02563"/>
    </source>
</evidence>
<keyword evidence="9" id="KW-0406">Ion transport</keyword>
<comment type="similarity">
    <text evidence="2">Belongs to the BexD/CtrA/VexA family.</text>
</comment>
<dbReference type="InterPro" id="IPR054765">
    <property type="entry name" value="SLBB_dom"/>
</dbReference>
<evidence type="ECO:0000256" key="12">
    <source>
        <dbReference type="ARBA" id="ARBA00023139"/>
    </source>
</evidence>
<organism evidence="17">
    <name type="scientific">Alloyangia mangrovi</name>
    <dbReference type="NCBI Taxonomy" id="1779329"/>
    <lineage>
        <taxon>Bacteria</taxon>
        <taxon>Pseudomonadati</taxon>
        <taxon>Pseudomonadota</taxon>
        <taxon>Alphaproteobacteria</taxon>
        <taxon>Rhodobacterales</taxon>
        <taxon>Roseobacteraceae</taxon>
        <taxon>Alloyangia</taxon>
    </lineage>
</organism>
<keyword evidence="4" id="KW-1134">Transmembrane beta strand</keyword>
<dbReference type="Pfam" id="PF02563">
    <property type="entry name" value="Poly_export"/>
    <property type="match status" value="1"/>
</dbReference>
<dbReference type="InterPro" id="IPR003715">
    <property type="entry name" value="Poly_export_N"/>
</dbReference>
<reference evidence="17" key="1">
    <citation type="submission" date="2017-09" db="EMBL/GenBank/DDBJ databases">
        <title>Yangia sp. SAOS 153D whole genome sequencing.</title>
        <authorList>
            <person name="Verma A."/>
            <person name="Krishnamurthi S."/>
        </authorList>
    </citation>
    <scope>NUCLEOTIDE SEQUENCE [LARGE SCALE GENOMIC DNA]</scope>
    <source>
        <strain evidence="17">SAOS 153D</strain>
    </source>
</reference>
<dbReference type="AlphaFoldDB" id="A0A2A3K0Y6"/>
<evidence type="ECO:0000256" key="3">
    <source>
        <dbReference type="ARBA" id="ARBA00022448"/>
    </source>
</evidence>
<evidence type="ECO:0000256" key="4">
    <source>
        <dbReference type="ARBA" id="ARBA00022452"/>
    </source>
</evidence>
<evidence type="ECO:0000259" key="16">
    <source>
        <dbReference type="Pfam" id="PF22461"/>
    </source>
</evidence>
<dbReference type="OrthoDB" id="9808421at2"/>
<dbReference type="Pfam" id="PF22461">
    <property type="entry name" value="SLBB_2"/>
    <property type="match status" value="2"/>
</dbReference>
<evidence type="ECO:0000256" key="1">
    <source>
        <dbReference type="ARBA" id="ARBA00004571"/>
    </source>
</evidence>
<keyword evidence="6" id="KW-0812">Transmembrane</keyword>
<sequence>MAITPETVLAANRSGYSPKELPAVFFANAGGGSTQRGAGAVPDPVVDYQPRPDMLETRVPPAVPDAPYTIGIGDVLLLATPQTGSTVEQLTGLLAASNSRQGYTVQDDGAIAIPNVGRVQVAGTTLEEAENRLFQRLVENQIDPTFSLEVAEFNSKKVSIGGAVAQPAVAPITLTPLYLDEALAAAGGITAEDLDYASVRIYRDGTIYQIPLRELYSSSRLSRVQLTNGDAVFVDTEYTLDRAQAYFEERIRLAEFRQDARIAALNELNAEVNIRRGALAEERENYMTRLELDSVDRDYVYLTGEVNKQARYPLPFGRTATLADALYSNDGVPTRTGNVAEIYVLRGSPDPREFGALTAWHLDGRNAANFLLATRFELRPNDVVFVAEQPVTRWSRVVTQITPSLITSTAAQLN</sequence>
<dbReference type="GO" id="GO:0046930">
    <property type="term" value="C:pore complex"/>
    <property type="evidence" value="ECO:0007669"/>
    <property type="project" value="UniProtKB-KW"/>
</dbReference>
<feature type="domain" description="Polysaccharide export protein N-terminal" evidence="15">
    <location>
        <begin position="64"/>
        <end position="150"/>
    </location>
</feature>
<proteinExistence type="inferred from homology"/>
<evidence type="ECO:0000256" key="5">
    <source>
        <dbReference type="ARBA" id="ARBA00022597"/>
    </source>
</evidence>
<protein>
    <submittedName>
        <fullName evidence="17">Sugar transporter</fullName>
    </submittedName>
</protein>
<keyword evidence="12" id="KW-0564">Palmitate</keyword>
<keyword evidence="3" id="KW-0813">Transport</keyword>
<keyword evidence="14" id="KW-0449">Lipoprotein</keyword>
<keyword evidence="5 17" id="KW-0762">Sugar transport</keyword>
<dbReference type="PANTHER" id="PTHR33619">
    <property type="entry name" value="POLYSACCHARIDE EXPORT PROTEIN GFCE-RELATED"/>
    <property type="match status" value="1"/>
</dbReference>
<dbReference type="GO" id="GO:0015159">
    <property type="term" value="F:polysaccharide transmembrane transporter activity"/>
    <property type="evidence" value="ECO:0007669"/>
    <property type="project" value="InterPro"/>
</dbReference>
<evidence type="ECO:0000256" key="13">
    <source>
        <dbReference type="ARBA" id="ARBA00023237"/>
    </source>
</evidence>
<evidence type="ECO:0000256" key="14">
    <source>
        <dbReference type="ARBA" id="ARBA00023288"/>
    </source>
</evidence>
<evidence type="ECO:0000256" key="9">
    <source>
        <dbReference type="ARBA" id="ARBA00023065"/>
    </source>
</evidence>
<evidence type="ECO:0000313" key="17">
    <source>
        <dbReference type="EMBL" id="PBD20434.1"/>
    </source>
</evidence>
<dbReference type="Gene3D" id="3.10.560.10">
    <property type="entry name" value="Outer membrane lipoprotein wza domain like"/>
    <property type="match status" value="2"/>
</dbReference>
<dbReference type="EMBL" id="NTHN01000045">
    <property type="protein sequence ID" value="PBD20434.1"/>
    <property type="molecule type" value="Genomic_DNA"/>
</dbReference>
<comment type="subcellular location">
    <subcellularLocation>
        <location evidence="1">Cell outer membrane</location>
        <topology evidence="1">Multi-pass membrane protein</topology>
    </subcellularLocation>
</comment>
<dbReference type="GO" id="GO:0006811">
    <property type="term" value="P:monoatomic ion transport"/>
    <property type="evidence" value="ECO:0007669"/>
    <property type="project" value="UniProtKB-KW"/>
</dbReference>
<accession>A0A2A3K0Y6</accession>
<evidence type="ECO:0000256" key="11">
    <source>
        <dbReference type="ARBA" id="ARBA00023136"/>
    </source>
</evidence>
<evidence type="ECO:0000256" key="8">
    <source>
        <dbReference type="ARBA" id="ARBA00023047"/>
    </source>
</evidence>
<keyword evidence="8" id="KW-0625">Polysaccharide transport</keyword>
<dbReference type="GO" id="GO:0015288">
    <property type="term" value="F:porin activity"/>
    <property type="evidence" value="ECO:0007669"/>
    <property type="project" value="UniProtKB-KW"/>
</dbReference>
<feature type="domain" description="SLBB" evidence="16">
    <location>
        <begin position="156"/>
        <end position="234"/>
    </location>
</feature>
<dbReference type="InterPro" id="IPR049712">
    <property type="entry name" value="Poly_export"/>
</dbReference>
<gene>
    <name evidence="17" type="ORF">CLG85_04020</name>
</gene>
<keyword evidence="11" id="KW-0472">Membrane</keyword>
<evidence type="ECO:0000256" key="10">
    <source>
        <dbReference type="ARBA" id="ARBA00023114"/>
    </source>
</evidence>
<evidence type="ECO:0000256" key="7">
    <source>
        <dbReference type="ARBA" id="ARBA00022729"/>
    </source>
</evidence>
<dbReference type="GO" id="GO:0009279">
    <property type="term" value="C:cell outer membrane"/>
    <property type="evidence" value="ECO:0007669"/>
    <property type="project" value="UniProtKB-SubCell"/>
</dbReference>
<name>A0A2A3K0Y6_9RHOB</name>
<feature type="domain" description="SLBB" evidence="16">
    <location>
        <begin position="300"/>
        <end position="386"/>
    </location>
</feature>
<evidence type="ECO:0000256" key="2">
    <source>
        <dbReference type="ARBA" id="ARBA00009450"/>
    </source>
</evidence>
<keyword evidence="7" id="KW-0732">Signal</keyword>
<evidence type="ECO:0000256" key="6">
    <source>
        <dbReference type="ARBA" id="ARBA00022692"/>
    </source>
</evidence>